<evidence type="ECO:0000313" key="2">
    <source>
        <dbReference type="EMBL" id="PZG23934.1"/>
    </source>
</evidence>
<accession>A0A2W2GAZ0</accession>
<gene>
    <name evidence="2" type="ORF">C1I95_01795</name>
</gene>
<feature type="transmembrane region" description="Helical" evidence="1">
    <location>
        <begin position="27"/>
        <end position="47"/>
    </location>
</feature>
<dbReference type="OrthoDB" id="3403585at2"/>
<proteinExistence type="predicted"/>
<keyword evidence="3" id="KW-1185">Reference proteome</keyword>
<reference evidence="2 3" key="1">
    <citation type="submission" date="2018-01" db="EMBL/GenBank/DDBJ databases">
        <title>Draft genome sequence of Jishengella sp. NA12.</title>
        <authorList>
            <person name="Sahin N."/>
            <person name="Ay H."/>
            <person name="Saygin H."/>
        </authorList>
    </citation>
    <scope>NUCLEOTIDE SEQUENCE [LARGE SCALE GENOMIC DNA]</scope>
    <source>
        <strain evidence="2 3">NA12</strain>
    </source>
</reference>
<dbReference type="EMBL" id="POTY01000005">
    <property type="protein sequence ID" value="PZG23934.1"/>
    <property type="molecule type" value="Genomic_DNA"/>
</dbReference>
<keyword evidence="1" id="KW-0812">Transmembrane</keyword>
<keyword evidence="1" id="KW-1133">Transmembrane helix</keyword>
<evidence type="ECO:0000256" key="1">
    <source>
        <dbReference type="SAM" id="Phobius"/>
    </source>
</evidence>
<name>A0A2W2GAZ0_9ACTN</name>
<comment type="caution">
    <text evidence="2">The sequence shown here is derived from an EMBL/GenBank/DDBJ whole genome shotgun (WGS) entry which is preliminary data.</text>
</comment>
<sequence length="286" mass="29408">MSGAVQTGYVPPTGPPPPESGYRWPRWLVALTVAWVVLLAGLTWMSARNDPPTVREQRTLVQAGPVVDGAIGELVAAASGAVPALVPPEVDRGCRVTPFTDGATLKRQVELAVPGGEERALLERIADRLPPAWRAGVRVTSDGPRLRADAGEFVTVQGRPVADGRVRLTVDTGCRLIGNDYVASALGAAGTEVQALTEALRALGASATDSEVLVTAPCPGGGVARTVRSAAGSVSTSPQAALAPLAGGTPVVETPEVYAYRRDGVAVLVDLHPDEMLLSATTGCAG</sequence>
<organism evidence="2 3">
    <name type="scientific">Micromonospora craterilacus</name>
    <dbReference type="NCBI Taxonomy" id="1655439"/>
    <lineage>
        <taxon>Bacteria</taxon>
        <taxon>Bacillati</taxon>
        <taxon>Actinomycetota</taxon>
        <taxon>Actinomycetes</taxon>
        <taxon>Micromonosporales</taxon>
        <taxon>Micromonosporaceae</taxon>
        <taxon>Micromonospora</taxon>
    </lineage>
</organism>
<dbReference type="Proteomes" id="UP000248924">
    <property type="component" value="Unassembled WGS sequence"/>
</dbReference>
<dbReference type="AlphaFoldDB" id="A0A2W2GAZ0"/>
<keyword evidence="1" id="KW-0472">Membrane</keyword>
<evidence type="ECO:0000313" key="3">
    <source>
        <dbReference type="Proteomes" id="UP000248924"/>
    </source>
</evidence>
<protein>
    <submittedName>
        <fullName evidence="2">Uncharacterized protein</fullName>
    </submittedName>
</protein>